<dbReference type="InterPro" id="IPR046318">
    <property type="entry name" value="DUF5344"/>
</dbReference>
<accession>A0ABY9JWF1</accession>
<evidence type="ECO:0000313" key="1">
    <source>
        <dbReference type="EMBL" id="WLR42812.1"/>
    </source>
</evidence>
<keyword evidence="2" id="KW-1185">Reference proteome</keyword>
<evidence type="ECO:0000313" key="2">
    <source>
        <dbReference type="Proteomes" id="UP001197974"/>
    </source>
</evidence>
<dbReference type="EMBL" id="CP129013">
    <property type="protein sequence ID" value="WLR42812.1"/>
    <property type="molecule type" value="Genomic_DNA"/>
</dbReference>
<sequence>MADINIKQSDVEAAFNELKSRTGELNTTDSGVTFDQSKLDFINKIESMESTYYQLINQYKTFLLRVEEAATSSISDFIEYEKSLGGKMIK</sequence>
<gene>
    <name evidence="1" type="ORF">LC087_00785</name>
</gene>
<dbReference type="RefSeq" id="WP_226539362.1">
    <property type="nucleotide sequence ID" value="NZ_CP129013.1"/>
</dbReference>
<proteinExistence type="predicted"/>
<dbReference type="Proteomes" id="UP001197974">
    <property type="component" value="Chromosome"/>
</dbReference>
<dbReference type="Pfam" id="PF17279">
    <property type="entry name" value="DUF5344"/>
    <property type="match status" value="1"/>
</dbReference>
<name>A0ABY9JWF1_9BACI</name>
<protein>
    <submittedName>
        <fullName evidence="1">DUF5344 family protein</fullName>
    </submittedName>
</protein>
<reference evidence="1 2" key="1">
    <citation type="submission" date="2023-06" db="EMBL/GenBank/DDBJ databases">
        <title>Five Gram-positive bacteria isolated from mangrove sediments in Shenzhen, Guangdong, China.</title>
        <authorList>
            <person name="Yu S."/>
            <person name="Zheng W."/>
            <person name="Huang Y."/>
        </authorList>
    </citation>
    <scope>NUCLEOTIDE SEQUENCE [LARGE SCALE GENOMIC DNA]</scope>
    <source>
        <strain evidence="1 2">SaN35-3</strain>
    </source>
</reference>
<organism evidence="1 2">
    <name type="scientific">Bacillus carboniphilus</name>
    <dbReference type="NCBI Taxonomy" id="86663"/>
    <lineage>
        <taxon>Bacteria</taxon>
        <taxon>Bacillati</taxon>
        <taxon>Bacillota</taxon>
        <taxon>Bacilli</taxon>
        <taxon>Bacillales</taxon>
        <taxon>Bacillaceae</taxon>
        <taxon>Bacillus</taxon>
    </lineage>
</organism>